<feature type="non-terminal residue" evidence="3">
    <location>
        <position position="1"/>
    </location>
</feature>
<dbReference type="InParanoid" id="S8ES00"/>
<evidence type="ECO:0000256" key="1">
    <source>
        <dbReference type="SAM" id="MobiDB-lite"/>
    </source>
</evidence>
<protein>
    <recommendedName>
        <fullName evidence="2">KOW domain-containing protein</fullName>
    </recommendedName>
</protein>
<organism evidence="3 4">
    <name type="scientific">Fomitopsis schrenkii</name>
    <name type="common">Brown rot fungus</name>
    <dbReference type="NCBI Taxonomy" id="2126942"/>
    <lineage>
        <taxon>Eukaryota</taxon>
        <taxon>Fungi</taxon>
        <taxon>Dikarya</taxon>
        <taxon>Basidiomycota</taxon>
        <taxon>Agaricomycotina</taxon>
        <taxon>Agaricomycetes</taxon>
        <taxon>Polyporales</taxon>
        <taxon>Fomitopsis</taxon>
    </lineage>
</organism>
<feature type="region of interest" description="Disordered" evidence="1">
    <location>
        <begin position="229"/>
        <end position="317"/>
    </location>
</feature>
<dbReference type="AlphaFoldDB" id="S8ES00"/>
<feature type="domain" description="KOW" evidence="2">
    <location>
        <begin position="63"/>
        <end position="90"/>
    </location>
</feature>
<dbReference type="InterPro" id="IPR014722">
    <property type="entry name" value="Rib_uL2_dom2"/>
</dbReference>
<name>S8ES00_FOMSC</name>
<feature type="non-terminal residue" evidence="3">
    <location>
        <position position="467"/>
    </location>
</feature>
<dbReference type="InterPro" id="IPR008991">
    <property type="entry name" value="Translation_prot_SH3-like_sf"/>
</dbReference>
<dbReference type="HOGENOM" id="CLU_586037_0_0_1"/>
<dbReference type="SMART" id="SM00739">
    <property type="entry name" value="KOW"/>
    <property type="match status" value="3"/>
</dbReference>
<feature type="compositionally biased region" description="Polar residues" evidence="1">
    <location>
        <begin position="246"/>
        <end position="258"/>
    </location>
</feature>
<dbReference type="Gene3D" id="2.30.30.30">
    <property type="match status" value="2"/>
</dbReference>
<reference evidence="3 4" key="1">
    <citation type="journal article" date="2012" name="Science">
        <title>The Paleozoic origin of enzymatic lignin decomposition reconstructed from 31 fungal genomes.</title>
        <authorList>
            <person name="Floudas D."/>
            <person name="Binder M."/>
            <person name="Riley R."/>
            <person name="Barry K."/>
            <person name="Blanchette R.A."/>
            <person name="Henrissat B."/>
            <person name="Martinez A.T."/>
            <person name="Otillar R."/>
            <person name="Spatafora J.W."/>
            <person name="Yadav J.S."/>
            <person name="Aerts A."/>
            <person name="Benoit I."/>
            <person name="Boyd A."/>
            <person name="Carlson A."/>
            <person name="Copeland A."/>
            <person name="Coutinho P.M."/>
            <person name="de Vries R.P."/>
            <person name="Ferreira P."/>
            <person name="Findley K."/>
            <person name="Foster B."/>
            <person name="Gaskell J."/>
            <person name="Glotzer D."/>
            <person name="Gorecki P."/>
            <person name="Heitman J."/>
            <person name="Hesse C."/>
            <person name="Hori C."/>
            <person name="Igarashi K."/>
            <person name="Jurgens J.A."/>
            <person name="Kallen N."/>
            <person name="Kersten P."/>
            <person name="Kohler A."/>
            <person name="Kuees U."/>
            <person name="Kumar T.K.A."/>
            <person name="Kuo A."/>
            <person name="LaButti K."/>
            <person name="Larrondo L.F."/>
            <person name="Lindquist E."/>
            <person name="Ling A."/>
            <person name="Lombard V."/>
            <person name="Lucas S."/>
            <person name="Lundell T."/>
            <person name="Martin R."/>
            <person name="McLaughlin D.J."/>
            <person name="Morgenstern I."/>
            <person name="Morin E."/>
            <person name="Murat C."/>
            <person name="Nagy L.G."/>
            <person name="Nolan M."/>
            <person name="Ohm R.A."/>
            <person name="Patyshakuliyeva A."/>
            <person name="Rokas A."/>
            <person name="Ruiz-Duenas F.J."/>
            <person name="Sabat G."/>
            <person name="Salamov A."/>
            <person name="Samejima M."/>
            <person name="Schmutz J."/>
            <person name="Slot J.C."/>
            <person name="St John F."/>
            <person name="Stenlid J."/>
            <person name="Sun H."/>
            <person name="Sun S."/>
            <person name="Syed K."/>
            <person name="Tsang A."/>
            <person name="Wiebenga A."/>
            <person name="Young D."/>
            <person name="Pisabarro A."/>
            <person name="Eastwood D.C."/>
            <person name="Martin F."/>
            <person name="Cullen D."/>
            <person name="Grigoriev I.V."/>
            <person name="Hibbett D.S."/>
        </authorList>
    </citation>
    <scope>NUCLEOTIDE SEQUENCE</scope>
    <source>
        <strain evidence="4">FP-58527</strain>
    </source>
</reference>
<feature type="compositionally biased region" description="Polar residues" evidence="1">
    <location>
        <begin position="444"/>
        <end position="460"/>
    </location>
</feature>
<dbReference type="SUPFAM" id="SSF50104">
    <property type="entry name" value="Translation proteins SH3-like domain"/>
    <property type="match status" value="1"/>
</dbReference>
<sequence length="467" mass="50795">SVEEYAHRYATERLRPGDPVRIVQGEQRGFVATVLDINDDHADVQLKHTDLSAQIPLRLLQHVFRAGDSVVVTTGINARRWGYVVQEYAGLVTIVSPDGQDSVVVDAHIIESYDPPHHAVASVAPNSSALKLAPNLDPRSVHPFLLTIRSTRNLHIRKALCMGKYVSILKGPRKGYRGIVTTDSRDDTFIVKLDIVGQECTVRWADLALICDQVLVPLDPNVPVAPYVSVERDTEPRSRTPPPSTLANQDLSITSDHLTSPIRPSSPTSPVEPVPPVSSGQPSPTGSSSPTLLAESVPPASSGEPTHDNASTHSSDALEPHIDPQLAVMSTKDAVAAPLEVSVSPTKPYFDPEWPCAFLLDPAIEPALRHVAVRVRVLVYVNRRVIGECNSMIGLAYGREDIAARANAANIWFHRILRRSSLAANGIQQQHAIMDEDEEMGVPYTQNQPSQSNAHSSMPSTPVRAQA</sequence>
<feature type="domain" description="KOW" evidence="2">
    <location>
        <begin position="159"/>
        <end position="186"/>
    </location>
</feature>
<feature type="domain" description="KOW" evidence="2">
    <location>
        <begin position="13"/>
        <end position="40"/>
    </location>
</feature>
<proteinExistence type="predicted"/>
<dbReference type="Proteomes" id="UP000015241">
    <property type="component" value="Unassembled WGS sequence"/>
</dbReference>
<gene>
    <name evidence="3" type="ORF">FOMPIDRAFT_1020980</name>
</gene>
<feature type="region of interest" description="Disordered" evidence="1">
    <location>
        <begin position="440"/>
        <end position="467"/>
    </location>
</feature>
<evidence type="ECO:0000313" key="4">
    <source>
        <dbReference type="Proteomes" id="UP000015241"/>
    </source>
</evidence>
<evidence type="ECO:0000259" key="2">
    <source>
        <dbReference type="SMART" id="SM00739"/>
    </source>
</evidence>
<feature type="compositionally biased region" description="Low complexity" evidence="1">
    <location>
        <begin position="259"/>
        <end position="269"/>
    </location>
</feature>
<dbReference type="OrthoDB" id="2683074at2759"/>
<dbReference type="InterPro" id="IPR005824">
    <property type="entry name" value="KOW"/>
</dbReference>
<accession>S8ES00</accession>
<keyword evidence="4" id="KW-1185">Reference proteome</keyword>
<dbReference type="EMBL" id="KE504471">
    <property type="protein sequence ID" value="EPS92570.1"/>
    <property type="molecule type" value="Genomic_DNA"/>
</dbReference>
<evidence type="ECO:0000313" key="3">
    <source>
        <dbReference type="EMBL" id="EPS92570.1"/>
    </source>
</evidence>
<feature type="compositionally biased region" description="Low complexity" evidence="1">
    <location>
        <begin position="277"/>
        <end position="291"/>
    </location>
</feature>